<sequence>MTYEELWAAQVRSKARAFAHVYSTLQHLIKSRTKAGHIHGYYKEDCIPDGDYLWDKRIRHESDIIKVNIAIHSYPPRGNRYLSIHFYTKR</sequence>
<reference evidence="1" key="1">
    <citation type="submission" date="2021-06" db="EMBL/GenBank/DDBJ databases">
        <authorList>
            <person name="Tinney K.R."/>
            <person name="Subramanian S."/>
            <person name="Parent K.N."/>
        </authorList>
    </citation>
    <scope>NUCLEOTIDE SEQUENCE</scope>
</reference>
<evidence type="ECO:0000313" key="1">
    <source>
        <dbReference type="EMBL" id="UEN68820.1"/>
    </source>
</evidence>
<organism evidence="1 2">
    <name type="scientific">Shigella virus Moo19</name>
    <dbReference type="NCBI Taxonomy" id="2886042"/>
    <lineage>
        <taxon>Viruses</taxon>
        <taxon>Duplodnaviria</taxon>
        <taxon>Heunggongvirae</taxon>
        <taxon>Uroviricota</taxon>
        <taxon>Caudoviricetes</taxon>
        <taxon>Schitoviridae</taxon>
        <taxon>Enquatrovirinae</taxon>
        <taxon>Moovirus</taxon>
        <taxon>Moovirus moo</taxon>
    </lineage>
</organism>
<accession>A0AAE8YCJ5</accession>
<gene>
    <name evidence="1" type="ORF">Moo19_gp24</name>
</gene>
<name>A0AAE8YCJ5_9CAUD</name>
<protein>
    <submittedName>
        <fullName evidence="1">Uncharacterized protein</fullName>
    </submittedName>
</protein>
<dbReference type="Proteomes" id="UP000828350">
    <property type="component" value="Segment"/>
</dbReference>
<dbReference type="EMBL" id="MZ358387">
    <property type="protein sequence ID" value="UEN68820.1"/>
    <property type="molecule type" value="Genomic_DNA"/>
</dbReference>
<evidence type="ECO:0000313" key="2">
    <source>
        <dbReference type="Proteomes" id="UP000828350"/>
    </source>
</evidence>
<proteinExistence type="predicted"/>
<keyword evidence="2" id="KW-1185">Reference proteome</keyword>